<organism evidence="1 2">
    <name type="scientific">Beta vulgaris subsp. vulgaris</name>
    <name type="common">Beet</name>
    <dbReference type="NCBI Taxonomy" id="3555"/>
    <lineage>
        <taxon>Eukaryota</taxon>
        <taxon>Viridiplantae</taxon>
        <taxon>Streptophyta</taxon>
        <taxon>Embryophyta</taxon>
        <taxon>Tracheophyta</taxon>
        <taxon>Spermatophyta</taxon>
        <taxon>Magnoliopsida</taxon>
        <taxon>eudicotyledons</taxon>
        <taxon>Gunneridae</taxon>
        <taxon>Pentapetalae</taxon>
        <taxon>Caryophyllales</taxon>
        <taxon>Chenopodiaceae</taxon>
        <taxon>Betoideae</taxon>
        <taxon>Beta</taxon>
    </lineage>
</organism>
<feature type="non-terminal residue" evidence="1">
    <location>
        <position position="1"/>
    </location>
</feature>
<protein>
    <submittedName>
        <fullName evidence="1">Uncharacterized protein</fullName>
    </submittedName>
</protein>
<accession>A0A0J8DT24</accession>
<dbReference type="AlphaFoldDB" id="A0A0J8DT24"/>
<evidence type="ECO:0000313" key="2">
    <source>
        <dbReference type="Proteomes" id="UP000035740"/>
    </source>
</evidence>
<dbReference type="Proteomes" id="UP000035740">
    <property type="component" value="Unassembled WGS sequence"/>
</dbReference>
<evidence type="ECO:0000313" key="1">
    <source>
        <dbReference type="EMBL" id="KMS93920.1"/>
    </source>
</evidence>
<reference evidence="1 2" key="1">
    <citation type="journal article" date="2014" name="Nature">
        <title>The genome of the recently domesticated crop plant sugar beet (Beta vulgaris).</title>
        <authorList>
            <person name="Dohm J.C."/>
            <person name="Minoche A.E."/>
            <person name="Holtgrawe D."/>
            <person name="Capella-Gutierrez S."/>
            <person name="Zakrzewski F."/>
            <person name="Tafer H."/>
            <person name="Rupp O."/>
            <person name="Sorensen T.R."/>
            <person name="Stracke R."/>
            <person name="Reinhardt R."/>
            <person name="Goesmann A."/>
            <person name="Kraft T."/>
            <person name="Schulz B."/>
            <person name="Stadler P.F."/>
            <person name="Schmidt T."/>
            <person name="Gabaldon T."/>
            <person name="Lehrach H."/>
            <person name="Weisshaar B."/>
            <person name="Himmelbauer H."/>
        </authorList>
    </citation>
    <scope>NUCLEOTIDE SEQUENCE [LARGE SCALE GENOMIC DNA]</scope>
    <source>
        <tissue evidence="1">Taproot</tissue>
    </source>
</reference>
<keyword evidence="2" id="KW-1185">Reference proteome</keyword>
<proteinExistence type="predicted"/>
<dbReference type="EMBL" id="KQ097690">
    <property type="protein sequence ID" value="KMS93920.1"/>
    <property type="molecule type" value="Genomic_DNA"/>
</dbReference>
<sequence length="92" mass="9787">ACDLPERPKSADIPDESAKQFAKRVALHGVESGLKAIDLVDGNQSLAERRAEGIDVASRGVLSIHGPVPLNSKVDATETQRSIGALIFYSEC</sequence>
<dbReference type="Gramene" id="KMS93920">
    <property type="protein sequence ID" value="KMS93920"/>
    <property type="gene ID" value="BVRB_026590"/>
</dbReference>
<gene>
    <name evidence="1" type="ORF">BVRB_026590</name>
</gene>
<name>A0A0J8DT24_BETVV</name>